<evidence type="ECO:0000256" key="1">
    <source>
        <dbReference type="SAM" id="Coils"/>
    </source>
</evidence>
<proteinExistence type="predicted"/>
<evidence type="ECO:0000313" key="4">
    <source>
        <dbReference type="Proteomes" id="UP000054937"/>
    </source>
</evidence>
<dbReference type="InParanoid" id="A0A0V0QNJ6"/>
<keyword evidence="2" id="KW-0472">Membrane</keyword>
<comment type="caution">
    <text evidence="3">The sequence shown here is derived from an EMBL/GenBank/DDBJ whole genome shotgun (WGS) entry which is preliminary data.</text>
</comment>
<keyword evidence="4" id="KW-1185">Reference proteome</keyword>
<sequence length="1058" mass="123884">MLNSYQNFRVNVIDSQILINVAWFLYFVHILGYDSSLFDYENNTEGLRVVKTQTSISGSYRYIFHFTQPIRFLVPQVSQSLDIIALVVIGLIIFGYILTLVFMNIISSNLQGNIAPTKSVAKIFFFTTAVLFNAILYLPLMEIIISFMANGCISLRQECTYGNQGVKVVGYFYFILTLGISILFAQLFENCLQYREIGIQKVQKKPFVLFINQFRFLYPFYYQFLSEDLGKTCVFLNHYVIFGSLLYEFYQCFPFTRRNTAHFYLAYWSFGAVFAFLQPFIIYDKIEEQQLICFTIIISIFILKLNYIKYDQLWEKIMFYSIDASKQRDQNWRYMGHKMAMYEDIQQELKQNSELNIQFIQMILQHIEVCNQISCSCQKIKKQKSIAIPINDGQVYIDHLLVADIHMYLIQQHYSEFTFFNKIENIPLFIRYMDYLAFLGRYTQASGKLTLLQSDFNMGKLKMNSVQDAQVEGILSIYKVLMIEKFNRNIEQEKLEEQIAACSFYIQVENEFLLMKKYILQLLNLKLNITETMIDGFQSVQHLLKNTREYIEVLEYIEPQLLSYHYSANYIKSLNILVFFYNEIKNDFRQAKSLVASRAQLKNKVKQPYEHGMINAFSEQVHTIAVSIGQEKGKVISFSHQAPQFFGYSKYEFSLMKNINEIIPQTIAEYHNEIIDDFIITGETQLVEKSQYVMSKNQQGFLVPIYLFISYNYTYADDFIFNAFVCHPSANDYDYEKESLVIVNKEGYLDGCTQTLLNFSNLENRRFDINQLSSFKVWDLFPGYKKWKKQVDKNQTKVEVSGVMFYFPNGKMEEKYSTVAMASKLLARMSLKIEGGNNGLDWTSYICDIQLQKQYRQLRSGQEIEYYLLKLRNLKSVAQNYQENKEEMQREKMGKENSNVDTDSDNFEYAFGRQIQNQPQNYDNKQEQSIVNGLMPPTSRDDKDLKAFNTNPNLDDSFFSQGTIVQDEGGLEDVHLLNAQVLPDYRQKGGQLSKNMTPQLNQNGNLLYNNKTDQNGEELLLGEENNHQIDFNDKASKQSQEEEQTYGQKLRFNSEFCA</sequence>
<feature type="transmembrane region" description="Helical" evidence="2">
    <location>
        <begin position="83"/>
        <end position="102"/>
    </location>
</feature>
<feature type="transmembrane region" description="Helical" evidence="2">
    <location>
        <begin position="236"/>
        <end position="253"/>
    </location>
</feature>
<feature type="coiled-coil region" evidence="1">
    <location>
        <begin position="871"/>
        <end position="898"/>
    </location>
</feature>
<dbReference type="PANTHER" id="PTHR31600">
    <property type="entry name" value="TINY MACROCYSTS PROTEIN B-RELATED"/>
    <property type="match status" value="1"/>
</dbReference>
<feature type="transmembrane region" description="Helical" evidence="2">
    <location>
        <begin position="207"/>
        <end position="224"/>
    </location>
</feature>
<reference evidence="3 4" key="1">
    <citation type="journal article" date="2015" name="Sci. Rep.">
        <title>Genome of the facultative scuticociliatosis pathogen Pseudocohnilembus persalinus provides insight into its virulence through horizontal gene transfer.</title>
        <authorList>
            <person name="Xiong J."/>
            <person name="Wang G."/>
            <person name="Cheng J."/>
            <person name="Tian M."/>
            <person name="Pan X."/>
            <person name="Warren A."/>
            <person name="Jiang C."/>
            <person name="Yuan D."/>
            <person name="Miao W."/>
        </authorList>
    </citation>
    <scope>NUCLEOTIDE SEQUENCE [LARGE SCALE GENOMIC DNA]</scope>
    <source>
        <strain evidence="3">36N120E</strain>
    </source>
</reference>
<dbReference type="AlphaFoldDB" id="A0A0V0QNJ6"/>
<accession>A0A0V0QNJ6</accession>
<feature type="transmembrane region" description="Helical" evidence="2">
    <location>
        <begin position="123"/>
        <end position="148"/>
    </location>
</feature>
<feature type="transmembrane region" description="Helical" evidence="2">
    <location>
        <begin position="265"/>
        <end position="283"/>
    </location>
</feature>
<protein>
    <recommendedName>
        <fullName evidence="5">PAS domain</fullName>
    </recommendedName>
</protein>
<feature type="transmembrane region" description="Helical" evidence="2">
    <location>
        <begin position="12"/>
        <end position="33"/>
    </location>
</feature>
<keyword evidence="1" id="KW-0175">Coiled coil</keyword>
<dbReference type="PANTHER" id="PTHR31600:SF2">
    <property type="entry name" value="GAMETE ENRICHED GENE 10 PROTEIN-RELATED"/>
    <property type="match status" value="1"/>
</dbReference>
<keyword evidence="2" id="KW-0812">Transmembrane</keyword>
<dbReference type="InterPro" id="IPR052994">
    <property type="entry name" value="Tiny_macrocysts_regulators"/>
</dbReference>
<dbReference type="Proteomes" id="UP000054937">
    <property type="component" value="Unassembled WGS sequence"/>
</dbReference>
<evidence type="ECO:0000313" key="3">
    <source>
        <dbReference type="EMBL" id="KRX03708.1"/>
    </source>
</evidence>
<keyword evidence="2" id="KW-1133">Transmembrane helix</keyword>
<organism evidence="3 4">
    <name type="scientific">Pseudocohnilembus persalinus</name>
    <name type="common">Ciliate</name>
    <dbReference type="NCBI Taxonomy" id="266149"/>
    <lineage>
        <taxon>Eukaryota</taxon>
        <taxon>Sar</taxon>
        <taxon>Alveolata</taxon>
        <taxon>Ciliophora</taxon>
        <taxon>Intramacronucleata</taxon>
        <taxon>Oligohymenophorea</taxon>
        <taxon>Scuticociliatia</taxon>
        <taxon>Philasterida</taxon>
        <taxon>Pseudocohnilembidae</taxon>
        <taxon>Pseudocohnilembus</taxon>
    </lineage>
</organism>
<evidence type="ECO:0000256" key="2">
    <source>
        <dbReference type="SAM" id="Phobius"/>
    </source>
</evidence>
<gene>
    <name evidence="3" type="ORF">PPERSA_03669</name>
</gene>
<dbReference type="EMBL" id="LDAU01000127">
    <property type="protein sequence ID" value="KRX03708.1"/>
    <property type="molecule type" value="Genomic_DNA"/>
</dbReference>
<evidence type="ECO:0008006" key="5">
    <source>
        <dbReference type="Google" id="ProtNLM"/>
    </source>
</evidence>
<dbReference type="OrthoDB" id="299010at2759"/>
<dbReference type="OMA" id="MANGCIS"/>
<name>A0A0V0QNJ6_PSEPJ</name>
<feature type="transmembrane region" description="Helical" evidence="2">
    <location>
        <begin position="168"/>
        <end position="187"/>
    </location>
</feature>